<gene>
    <name evidence="2" type="ORF">B2G52_08830</name>
</gene>
<sequence length="60" mass="6767">MPLKAGWTFAECLSGRKNYFIVKIFCLILIVFFRNSVKSDNPFPAGKVAADEKSMHRLCG</sequence>
<accession>A0AAU8VI38</accession>
<feature type="transmembrane region" description="Helical" evidence="1">
    <location>
        <begin position="20"/>
        <end position="37"/>
    </location>
</feature>
<keyword evidence="1" id="KW-1133">Transmembrane helix</keyword>
<dbReference type="AlphaFoldDB" id="A0AAU8VI38"/>
<evidence type="ECO:0000313" key="2">
    <source>
        <dbReference type="EMBL" id="ARB04973.1"/>
    </source>
</evidence>
<keyword evidence="1" id="KW-0472">Membrane</keyword>
<dbReference type="EMBL" id="CP019894">
    <property type="protein sequence ID" value="ARB04973.1"/>
    <property type="molecule type" value="Genomic_DNA"/>
</dbReference>
<evidence type="ECO:0000313" key="3">
    <source>
        <dbReference type="Proteomes" id="UP000191249"/>
    </source>
</evidence>
<name>A0AAU8VI38_NEILA</name>
<protein>
    <submittedName>
        <fullName evidence="2">Uncharacterized protein</fullName>
    </submittedName>
</protein>
<evidence type="ECO:0000256" key="1">
    <source>
        <dbReference type="SAM" id="Phobius"/>
    </source>
</evidence>
<organism evidence="2 3">
    <name type="scientific">Neisseria lactamica</name>
    <dbReference type="NCBI Taxonomy" id="486"/>
    <lineage>
        <taxon>Bacteria</taxon>
        <taxon>Pseudomonadati</taxon>
        <taxon>Pseudomonadota</taxon>
        <taxon>Betaproteobacteria</taxon>
        <taxon>Neisseriales</taxon>
        <taxon>Neisseriaceae</taxon>
        <taxon>Neisseria</taxon>
    </lineage>
</organism>
<keyword evidence="1" id="KW-0812">Transmembrane</keyword>
<proteinExistence type="predicted"/>
<dbReference type="Proteomes" id="UP000191249">
    <property type="component" value="Chromosome"/>
</dbReference>
<reference evidence="2 3" key="1">
    <citation type="submission" date="2017-03" db="EMBL/GenBank/DDBJ databases">
        <title>N. lactamica Y92-1009 whole genome sequence.</title>
        <authorList>
            <person name="Pandey A.K."/>
            <person name="Read R.C."/>
        </authorList>
    </citation>
    <scope>NUCLEOTIDE SEQUENCE [LARGE SCALE GENOMIC DNA]</scope>
    <source>
        <strain evidence="2 3">Y92-1009</strain>
    </source>
</reference>